<name>A0A9J6BBH1_POLVA</name>
<evidence type="ECO:0000313" key="2">
    <source>
        <dbReference type="Proteomes" id="UP001107558"/>
    </source>
</evidence>
<sequence>MLDIRNHFKVNKFEIHPINDDNNIFEIIRQNQKLSINEILKKASEEKIIILQGHNNSERKNTMLKIASLLMKIKEKWILKLNGEEQGTINLVNKFQTITKDIIGFQKVSELLADKVFNDTQSDFQRQIFINLYSTNNVIILCENLKYNVIENIVYVIRKYSRNEQWMTIENSKILGKEFEGIDVIKFADIDDKERERILQNMIRSKK</sequence>
<keyword evidence="2" id="KW-1185">Reference proteome</keyword>
<organism evidence="1 2">
    <name type="scientific">Polypedilum vanderplanki</name>
    <name type="common">Sleeping chironomid midge</name>
    <dbReference type="NCBI Taxonomy" id="319348"/>
    <lineage>
        <taxon>Eukaryota</taxon>
        <taxon>Metazoa</taxon>
        <taxon>Ecdysozoa</taxon>
        <taxon>Arthropoda</taxon>
        <taxon>Hexapoda</taxon>
        <taxon>Insecta</taxon>
        <taxon>Pterygota</taxon>
        <taxon>Neoptera</taxon>
        <taxon>Endopterygota</taxon>
        <taxon>Diptera</taxon>
        <taxon>Nematocera</taxon>
        <taxon>Chironomoidea</taxon>
        <taxon>Chironomidae</taxon>
        <taxon>Chironominae</taxon>
        <taxon>Polypedilum</taxon>
        <taxon>Polypedilum</taxon>
    </lineage>
</organism>
<evidence type="ECO:0000313" key="1">
    <source>
        <dbReference type="EMBL" id="KAG5666883.1"/>
    </source>
</evidence>
<dbReference type="EMBL" id="JADBJN010000004">
    <property type="protein sequence ID" value="KAG5666883.1"/>
    <property type="molecule type" value="Genomic_DNA"/>
</dbReference>
<protein>
    <submittedName>
        <fullName evidence="1">Uncharacterized protein</fullName>
    </submittedName>
</protein>
<accession>A0A9J6BBH1</accession>
<dbReference type="Proteomes" id="UP001107558">
    <property type="component" value="Chromosome 4"/>
</dbReference>
<proteinExistence type="predicted"/>
<comment type="caution">
    <text evidence="1">The sequence shown here is derived from an EMBL/GenBank/DDBJ whole genome shotgun (WGS) entry which is preliminary data.</text>
</comment>
<dbReference type="AlphaFoldDB" id="A0A9J6BBH1"/>
<reference evidence="1" key="1">
    <citation type="submission" date="2021-03" db="EMBL/GenBank/DDBJ databases">
        <title>Chromosome level genome of the anhydrobiotic midge Polypedilum vanderplanki.</title>
        <authorList>
            <person name="Yoshida Y."/>
            <person name="Kikawada T."/>
            <person name="Gusev O."/>
        </authorList>
    </citation>
    <scope>NUCLEOTIDE SEQUENCE</scope>
    <source>
        <strain evidence="1">NIAS01</strain>
        <tissue evidence="1">Whole body or cell culture</tissue>
    </source>
</reference>
<gene>
    <name evidence="1" type="ORF">PVAND_014890</name>
</gene>